<feature type="compositionally biased region" description="Polar residues" evidence="1">
    <location>
        <begin position="138"/>
        <end position="147"/>
    </location>
</feature>
<dbReference type="AlphaFoldDB" id="A0A1C4XCX5"/>
<evidence type="ECO:0000313" key="3">
    <source>
        <dbReference type="Proteomes" id="UP000198224"/>
    </source>
</evidence>
<protein>
    <submittedName>
        <fullName evidence="2">Uncharacterized protein</fullName>
    </submittedName>
</protein>
<evidence type="ECO:0000256" key="1">
    <source>
        <dbReference type="SAM" id="MobiDB-lite"/>
    </source>
</evidence>
<feature type="region of interest" description="Disordered" evidence="1">
    <location>
        <begin position="55"/>
        <end position="81"/>
    </location>
</feature>
<proteinExistence type="predicted"/>
<feature type="region of interest" description="Disordered" evidence="1">
    <location>
        <begin position="130"/>
        <end position="164"/>
    </location>
</feature>
<dbReference type="RefSeq" id="WP_088988816.1">
    <property type="nucleotide sequence ID" value="NZ_LT607409.1"/>
</dbReference>
<accession>A0A1C4XCX5</accession>
<organism evidence="2 3">
    <name type="scientific">Micromonospora chokoriensis</name>
    <dbReference type="NCBI Taxonomy" id="356851"/>
    <lineage>
        <taxon>Bacteria</taxon>
        <taxon>Bacillati</taxon>
        <taxon>Actinomycetota</taxon>
        <taxon>Actinomycetes</taxon>
        <taxon>Micromonosporales</taxon>
        <taxon>Micromonosporaceae</taxon>
        <taxon>Micromonospora</taxon>
    </lineage>
</organism>
<dbReference type="Proteomes" id="UP000198224">
    <property type="component" value="Chromosome I"/>
</dbReference>
<feature type="compositionally biased region" description="Acidic residues" evidence="1">
    <location>
        <begin position="57"/>
        <end position="67"/>
    </location>
</feature>
<evidence type="ECO:0000313" key="2">
    <source>
        <dbReference type="EMBL" id="SCF06174.1"/>
    </source>
</evidence>
<dbReference type="EMBL" id="LT607409">
    <property type="protein sequence ID" value="SCF06174.1"/>
    <property type="molecule type" value="Genomic_DNA"/>
</dbReference>
<gene>
    <name evidence="2" type="ORF">GA0070612_3450</name>
</gene>
<keyword evidence="3" id="KW-1185">Reference proteome</keyword>
<sequence length="164" mass="17055">MRKPAKTAALLVGLGVGVAAGPSLGPAAAWSGIAVGALGVALFLVGTRESDLVGDGGIDDEEAEVPDDGAATAVERRPRNRQRATFAHLGPHVEQILRLAEEQASTIVEHARLESERLVAAARREADAHLNLAREQTAGLTGAQQDLSPLPPTQPSGEDPSHRD</sequence>
<reference evidence="3" key="1">
    <citation type="submission" date="2016-06" db="EMBL/GenBank/DDBJ databases">
        <authorList>
            <person name="Varghese N."/>
            <person name="Submissions Spin"/>
        </authorList>
    </citation>
    <scope>NUCLEOTIDE SEQUENCE [LARGE SCALE GENOMIC DNA]</scope>
    <source>
        <strain evidence="3">DSM 45160</strain>
    </source>
</reference>
<name>A0A1C4XCX5_9ACTN</name>